<dbReference type="PANTHER" id="PTHR37305:SF1">
    <property type="entry name" value="MEMBRANE PROTEIN"/>
    <property type="match status" value="1"/>
</dbReference>
<dbReference type="EMBL" id="BLAD01000038">
    <property type="protein sequence ID" value="GER98971.1"/>
    <property type="molecule type" value="Genomic_DNA"/>
</dbReference>
<feature type="transmembrane region" description="Helical" evidence="1">
    <location>
        <begin position="157"/>
        <end position="179"/>
    </location>
</feature>
<dbReference type="PANTHER" id="PTHR37305">
    <property type="entry name" value="INTEGRAL MEMBRANE PROTEIN-RELATED"/>
    <property type="match status" value="1"/>
</dbReference>
<dbReference type="RefSeq" id="WP_246238438.1">
    <property type="nucleotide sequence ID" value="NZ_BAAABN010000042.1"/>
</dbReference>
<name>A0A5M3VTH6_9ACTN</name>
<keyword evidence="1" id="KW-0472">Membrane</keyword>
<accession>A0A5M3VTH6</accession>
<reference evidence="2 3" key="1">
    <citation type="submission" date="2019-10" db="EMBL/GenBank/DDBJ databases">
        <title>Whole genome shotgun sequence of Acrocarpospora corrugata NBRC 13972.</title>
        <authorList>
            <person name="Ichikawa N."/>
            <person name="Kimura A."/>
            <person name="Kitahashi Y."/>
            <person name="Komaki H."/>
            <person name="Oguchi A."/>
        </authorList>
    </citation>
    <scope>NUCLEOTIDE SEQUENCE [LARGE SCALE GENOMIC DNA]</scope>
    <source>
        <strain evidence="2 3">NBRC 13972</strain>
    </source>
</reference>
<sequence length="265" mass="27494">MSRRTRRPATFGQALSAEWIKFFSVRSAFWGLLATLVVTVGLSALLALAYIVSLNQLPPARRAAFDPGAYGLAGLNFGVITLGVLGVLTMSGEYSTGQIRSTLAAVPKRARLLAAKALVLAAVSLVTGLVVAFVSFFASQAVFATKDLDVTLGQPGLLRAVIGGGLYLTLVALFALGVATVVRHPAGAVTAVLGILFVLPIFGAFLPGEWGATVRKFLPSSAGAAIMNAGPASGSLAPWTGLGVFAAYTAIILVAAFWLFRRRDA</sequence>
<gene>
    <name evidence="2" type="ORF">Acor_10350</name>
</gene>
<dbReference type="AlphaFoldDB" id="A0A5M3VTH6"/>
<protein>
    <submittedName>
        <fullName evidence="2">ABC transporter permease</fullName>
    </submittedName>
</protein>
<keyword evidence="3" id="KW-1185">Reference proteome</keyword>
<comment type="caution">
    <text evidence="2">The sequence shown here is derived from an EMBL/GenBank/DDBJ whole genome shotgun (WGS) entry which is preliminary data.</text>
</comment>
<keyword evidence="1" id="KW-1133">Transmembrane helix</keyword>
<feature type="transmembrane region" description="Helical" evidence="1">
    <location>
        <begin position="72"/>
        <end position="92"/>
    </location>
</feature>
<feature type="transmembrane region" description="Helical" evidence="1">
    <location>
        <begin position="236"/>
        <end position="260"/>
    </location>
</feature>
<dbReference type="GO" id="GO:0005886">
    <property type="term" value="C:plasma membrane"/>
    <property type="evidence" value="ECO:0007669"/>
    <property type="project" value="UniProtKB-SubCell"/>
</dbReference>
<evidence type="ECO:0000313" key="2">
    <source>
        <dbReference type="EMBL" id="GER98971.1"/>
    </source>
</evidence>
<feature type="transmembrane region" description="Helical" evidence="1">
    <location>
        <begin position="186"/>
        <end position="206"/>
    </location>
</feature>
<proteinExistence type="predicted"/>
<keyword evidence="1" id="KW-0812">Transmembrane</keyword>
<evidence type="ECO:0000313" key="3">
    <source>
        <dbReference type="Proteomes" id="UP000334990"/>
    </source>
</evidence>
<dbReference type="Proteomes" id="UP000334990">
    <property type="component" value="Unassembled WGS sequence"/>
</dbReference>
<dbReference type="GO" id="GO:0140359">
    <property type="term" value="F:ABC-type transporter activity"/>
    <property type="evidence" value="ECO:0007669"/>
    <property type="project" value="InterPro"/>
</dbReference>
<evidence type="ECO:0000256" key="1">
    <source>
        <dbReference type="SAM" id="Phobius"/>
    </source>
</evidence>
<feature type="transmembrane region" description="Helical" evidence="1">
    <location>
        <begin position="29"/>
        <end position="52"/>
    </location>
</feature>
<feature type="transmembrane region" description="Helical" evidence="1">
    <location>
        <begin position="113"/>
        <end position="137"/>
    </location>
</feature>
<organism evidence="2 3">
    <name type="scientific">Acrocarpospora corrugata</name>
    <dbReference type="NCBI Taxonomy" id="35763"/>
    <lineage>
        <taxon>Bacteria</taxon>
        <taxon>Bacillati</taxon>
        <taxon>Actinomycetota</taxon>
        <taxon>Actinomycetes</taxon>
        <taxon>Streptosporangiales</taxon>
        <taxon>Streptosporangiaceae</taxon>
        <taxon>Acrocarpospora</taxon>
    </lineage>
</organism>